<dbReference type="RefSeq" id="WP_290265868.1">
    <property type="nucleotide sequence ID" value="NZ_JAUFQQ010000005.1"/>
</dbReference>
<feature type="transmembrane region" description="Helical" evidence="1">
    <location>
        <begin position="119"/>
        <end position="142"/>
    </location>
</feature>
<dbReference type="EMBL" id="JBHMEX010000013">
    <property type="protein sequence ID" value="MFB9063057.1"/>
    <property type="molecule type" value="Genomic_DNA"/>
</dbReference>
<evidence type="ECO:0008006" key="4">
    <source>
        <dbReference type="Google" id="ProtNLM"/>
    </source>
</evidence>
<protein>
    <recommendedName>
        <fullName evidence="4">DUF3592 domain-containing protein</fullName>
    </recommendedName>
</protein>
<keyword evidence="1" id="KW-0812">Transmembrane</keyword>
<feature type="transmembrane region" description="Helical" evidence="1">
    <location>
        <begin position="12"/>
        <end position="31"/>
    </location>
</feature>
<keyword evidence="3" id="KW-1185">Reference proteome</keyword>
<sequence>MVNKLRNFIRNRAVIFTFLLVFTVFIGLKIINLDNYYFYDGKIIGLHKAATNHTSAGRGSSLLITRKIPEIEYYKSKDTIRCYQKDLRLFTNFELNEKITVMFEKENDNKTKAKIYSLFYYWIDYNELILLLFVFIFILGFIKNFM</sequence>
<evidence type="ECO:0000256" key="1">
    <source>
        <dbReference type="SAM" id="Phobius"/>
    </source>
</evidence>
<accession>A0ABV5FI06</accession>
<comment type="caution">
    <text evidence="2">The sequence shown here is derived from an EMBL/GenBank/DDBJ whole genome shotgun (WGS) entry which is preliminary data.</text>
</comment>
<organism evidence="2 3">
    <name type="scientific">Flavobacterium branchiarum</name>
    <dbReference type="NCBI Taxonomy" id="1114870"/>
    <lineage>
        <taxon>Bacteria</taxon>
        <taxon>Pseudomonadati</taxon>
        <taxon>Bacteroidota</taxon>
        <taxon>Flavobacteriia</taxon>
        <taxon>Flavobacteriales</taxon>
        <taxon>Flavobacteriaceae</taxon>
        <taxon>Flavobacterium</taxon>
    </lineage>
</organism>
<keyword evidence="1" id="KW-1133">Transmembrane helix</keyword>
<name>A0ABV5FI06_9FLAO</name>
<evidence type="ECO:0000313" key="3">
    <source>
        <dbReference type="Proteomes" id="UP001589589"/>
    </source>
</evidence>
<proteinExistence type="predicted"/>
<gene>
    <name evidence="2" type="ORF">ACFFUQ_03420</name>
</gene>
<keyword evidence="1" id="KW-0472">Membrane</keyword>
<dbReference type="Proteomes" id="UP001589589">
    <property type="component" value="Unassembled WGS sequence"/>
</dbReference>
<reference evidence="2 3" key="1">
    <citation type="submission" date="2024-09" db="EMBL/GenBank/DDBJ databases">
        <authorList>
            <person name="Sun Q."/>
            <person name="Mori K."/>
        </authorList>
    </citation>
    <scope>NUCLEOTIDE SEQUENCE [LARGE SCALE GENOMIC DNA]</scope>
    <source>
        <strain evidence="2 3">CECT 7908</strain>
    </source>
</reference>
<evidence type="ECO:0000313" key="2">
    <source>
        <dbReference type="EMBL" id="MFB9063057.1"/>
    </source>
</evidence>